<evidence type="ECO:0000256" key="3">
    <source>
        <dbReference type="SAM" id="Phobius"/>
    </source>
</evidence>
<feature type="domain" description="UMOD/GP2/OIT3-like D8C" evidence="4">
    <location>
        <begin position="61"/>
        <end position="132"/>
    </location>
</feature>
<evidence type="ECO:0000313" key="6">
    <source>
        <dbReference type="Proteomes" id="UP001159405"/>
    </source>
</evidence>
<keyword evidence="6" id="KW-1185">Reference proteome</keyword>
<accession>A0ABN8S950</accession>
<gene>
    <name evidence="5" type="ORF">PLOB_00038845</name>
</gene>
<evidence type="ECO:0000256" key="2">
    <source>
        <dbReference type="ARBA" id="ARBA00023157"/>
    </source>
</evidence>
<keyword evidence="1" id="KW-0732">Signal</keyword>
<dbReference type="PANTHER" id="PTHR36191:SF4">
    <property type="entry name" value="VWFD DOMAIN-CONTAINING PROTEIN"/>
    <property type="match status" value="1"/>
</dbReference>
<keyword evidence="3" id="KW-0472">Membrane</keyword>
<comment type="caution">
    <text evidence="5">The sequence shown here is derived from an EMBL/GenBank/DDBJ whole genome shotgun (WGS) entry which is preliminary data.</text>
</comment>
<keyword evidence="3" id="KW-0812">Transmembrane</keyword>
<dbReference type="Proteomes" id="UP001159405">
    <property type="component" value="Unassembled WGS sequence"/>
</dbReference>
<keyword evidence="2" id="KW-1015">Disulfide bond</keyword>
<sequence length="135" mass="14833">MHDDVHLASLLFVYGLLLGNCGYQTDRKIYDQSEIAARLRSSGNPRAARATKLYTRSARTSCPPTDRCNTAATGWLNGGHPTVADGQVNRTVCFHYVTSGCCEWSTNIKVRNCGSYYVYYLSGTPTCNLGYCGTN</sequence>
<keyword evidence="3" id="KW-1133">Transmembrane helix</keyword>
<evidence type="ECO:0000259" key="4">
    <source>
        <dbReference type="Pfam" id="PF23283"/>
    </source>
</evidence>
<dbReference type="EMBL" id="CALNXK010000586">
    <property type="protein sequence ID" value="CAH3188038.1"/>
    <property type="molecule type" value="Genomic_DNA"/>
</dbReference>
<reference evidence="5 6" key="1">
    <citation type="submission" date="2022-05" db="EMBL/GenBank/DDBJ databases">
        <authorList>
            <consortium name="Genoscope - CEA"/>
            <person name="William W."/>
        </authorList>
    </citation>
    <scope>NUCLEOTIDE SEQUENCE [LARGE SCALE GENOMIC DNA]</scope>
</reference>
<protein>
    <recommendedName>
        <fullName evidence="4">UMOD/GP2/OIT3-like D8C domain-containing protein</fullName>
    </recommendedName>
</protein>
<dbReference type="Pfam" id="PF23283">
    <property type="entry name" value="D8C_UMOD"/>
    <property type="match status" value="1"/>
</dbReference>
<dbReference type="InterPro" id="IPR057774">
    <property type="entry name" value="D8C_UMOD/GP2/OIT3-like"/>
</dbReference>
<organism evidence="5 6">
    <name type="scientific">Porites lobata</name>
    <dbReference type="NCBI Taxonomy" id="104759"/>
    <lineage>
        <taxon>Eukaryota</taxon>
        <taxon>Metazoa</taxon>
        <taxon>Cnidaria</taxon>
        <taxon>Anthozoa</taxon>
        <taxon>Hexacorallia</taxon>
        <taxon>Scleractinia</taxon>
        <taxon>Fungiina</taxon>
        <taxon>Poritidae</taxon>
        <taxon>Porites</taxon>
    </lineage>
</organism>
<proteinExistence type="predicted"/>
<evidence type="ECO:0000313" key="5">
    <source>
        <dbReference type="EMBL" id="CAH3188038.1"/>
    </source>
</evidence>
<evidence type="ECO:0000256" key="1">
    <source>
        <dbReference type="ARBA" id="ARBA00022729"/>
    </source>
</evidence>
<feature type="transmembrane region" description="Helical" evidence="3">
    <location>
        <begin position="6"/>
        <end position="23"/>
    </location>
</feature>
<name>A0ABN8S950_9CNID</name>
<dbReference type="PANTHER" id="PTHR36191">
    <property type="entry name" value="ENDO/EXONUCLEASE/PHOSPHATASE DOMAIN-CONTAINING PROTEIN-RELATED"/>
    <property type="match status" value="1"/>
</dbReference>